<protein>
    <submittedName>
        <fullName evidence="1">Uncharacterized protein</fullName>
    </submittedName>
</protein>
<organism evidence="1 2">
    <name type="scientific">Bacteroides nordii CL02T12C05</name>
    <dbReference type="NCBI Taxonomy" id="997884"/>
    <lineage>
        <taxon>Bacteria</taxon>
        <taxon>Pseudomonadati</taxon>
        <taxon>Bacteroidota</taxon>
        <taxon>Bacteroidia</taxon>
        <taxon>Bacteroidales</taxon>
        <taxon>Bacteroidaceae</taxon>
        <taxon>Bacteroides</taxon>
    </lineage>
</organism>
<dbReference type="HOGENOM" id="CLU_2894655_0_0_10"/>
<comment type="caution">
    <text evidence="1">The sequence shown here is derived from an EMBL/GenBank/DDBJ whole genome shotgun (WGS) entry which is preliminary data.</text>
</comment>
<accession>I9S9V8</accession>
<evidence type="ECO:0000313" key="2">
    <source>
        <dbReference type="Proteomes" id="UP000003089"/>
    </source>
</evidence>
<dbReference type="EMBL" id="AGXS01000015">
    <property type="protein sequence ID" value="EIY52208.1"/>
    <property type="molecule type" value="Genomic_DNA"/>
</dbReference>
<reference evidence="1 2" key="1">
    <citation type="submission" date="2012-02" db="EMBL/GenBank/DDBJ databases">
        <title>The Genome Sequence of Bacteroides nordii CL02T12C05.</title>
        <authorList>
            <consortium name="The Broad Institute Genome Sequencing Platform"/>
            <person name="Earl A."/>
            <person name="Ward D."/>
            <person name="Feldgarden M."/>
            <person name="Gevers D."/>
            <person name="Zitomersky N.L."/>
            <person name="Coyne M.J."/>
            <person name="Comstock L.E."/>
            <person name="Young S.K."/>
            <person name="Zeng Q."/>
            <person name="Gargeya S."/>
            <person name="Fitzgerald M."/>
            <person name="Haas B."/>
            <person name="Abouelleil A."/>
            <person name="Alvarado L."/>
            <person name="Arachchi H.M."/>
            <person name="Berlin A."/>
            <person name="Chapman S.B."/>
            <person name="Gearin G."/>
            <person name="Goldberg J."/>
            <person name="Griggs A."/>
            <person name="Gujja S."/>
            <person name="Hansen M."/>
            <person name="Heiman D."/>
            <person name="Howarth C."/>
            <person name="Larimer J."/>
            <person name="Lui A."/>
            <person name="MacDonald P.J.P."/>
            <person name="McCowen C."/>
            <person name="Montmayeur A."/>
            <person name="Murphy C."/>
            <person name="Neiman D."/>
            <person name="Pearson M."/>
            <person name="Priest M."/>
            <person name="Roberts A."/>
            <person name="Saif S."/>
            <person name="Shea T."/>
            <person name="Sisk P."/>
            <person name="Stolte C."/>
            <person name="Sykes S."/>
            <person name="Wortman J."/>
            <person name="Nusbaum C."/>
            <person name="Birren B."/>
        </authorList>
    </citation>
    <scope>NUCLEOTIDE SEQUENCE [LARGE SCALE GENOMIC DNA]</scope>
    <source>
        <strain evidence="1 2">CL02T12C05</strain>
    </source>
</reference>
<dbReference type="AlphaFoldDB" id="I9S9V8"/>
<dbReference type="STRING" id="997884.HMPREF1068_01755"/>
<dbReference type="PATRIC" id="fig|997884.3.peg.1786"/>
<dbReference type="RefSeq" id="WP_007484789.1">
    <property type="nucleotide sequence ID" value="NZ_JH724314.1"/>
</dbReference>
<sequence length="62" mass="7299">MKKFILLFTGYTSEREVTCKLIRKICMTKNFNRQPAFHLSHNRKGTFSIGMLRASYVFNLPL</sequence>
<keyword evidence="2" id="KW-1185">Reference proteome</keyword>
<dbReference type="GeneID" id="69501456"/>
<gene>
    <name evidence="1" type="ORF">HMPREF1068_01755</name>
</gene>
<dbReference type="Proteomes" id="UP000003089">
    <property type="component" value="Unassembled WGS sequence"/>
</dbReference>
<proteinExistence type="predicted"/>
<evidence type="ECO:0000313" key="1">
    <source>
        <dbReference type="EMBL" id="EIY52208.1"/>
    </source>
</evidence>
<name>I9S9V8_9BACE</name>